<dbReference type="EMBL" id="WNKZ01000001">
    <property type="protein sequence ID" value="MTV51249.1"/>
    <property type="molecule type" value="Genomic_DNA"/>
</dbReference>
<keyword evidence="1 2" id="KW-0732">Signal</keyword>
<comment type="caution">
    <text evidence="5">The sequence shown here is derived from an EMBL/GenBank/DDBJ whole genome shotgun (WGS) entry which is preliminary data.</text>
</comment>
<dbReference type="Gene3D" id="3.20.20.80">
    <property type="entry name" value="Glycosidases"/>
    <property type="match status" value="1"/>
</dbReference>
<feature type="chain" id="PRO_5026263175" evidence="2">
    <location>
        <begin position="23"/>
        <end position="543"/>
    </location>
</feature>
<dbReference type="Pfam" id="PF02638">
    <property type="entry name" value="GHL10"/>
    <property type="match status" value="1"/>
</dbReference>
<dbReference type="OrthoDB" id="9773203at2"/>
<organism evidence="5 6">
    <name type="scientific">Pseudoduganella buxea</name>
    <dbReference type="NCBI Taxonomy" id="1949069"/>
    <lineage>
        <taxon>Bacteria</taxon>
        <taxon>Pseudomonadati</taxon>
        <taxon>Pseudomonadota</taxon>
        <taxon>Betaproteobacteria</taxon>
        <taxon>Burkholderiales</taxon>
        <taxon>Oxalobacteraceae</taxon>
        <taxon>Telluria group</taxon>
        <taxon>Pseudoduganella</taxon>
    </lineage>
</organism>
<dbReference type="PANTHER" id="PTHR43405">
    <property type="entry name" value="GLYCOSYL HYDROLASE DIGH"/>
    <property type="match status" value="1"/>
</dbReference>
<reference evidence="4" key="4">
    <citation type="submission" date="2024-05" db="EMBL/GenBank/DDBJ databases">
        <authorList>
            <person name="Sun Q."/>
            <person name="Zhou Y."/>
        </authorList>
    </citation>
    <scope>NUCLEOTIDE SEQUENCE</scope>
    <source>
        <strain evidence="4">CGMCC 1.15931</strain>
    </source>
</reference>
<accession>A0A6I3SQQ1</accession>
<dbReference type="AlphaFoldDB" id="A0A6I3SQQ1"/>
<evidence type="ECO:0000256" key="2">
    <source>
        <dbReference type="SAM" id="SignalP"/>
    </source>
</evidence>
<protein>
    <submittedName>
        <fullName evidence="5">Family 10 glycosylhydrolase</fullName>
    </submittedName>
</protein>
<reference evidence="5 6" key="3">
    <citation type="submission" date="2019-11" db="EMBL/GenBank/DDBJ databases">
        <title>Type strains purchased from KCTC, JCM and DSMZ.</title>
        <authorList>
            <person name="Lu H."/>
        </authorList>
    </citation>
    <scope>NUCLEOTIDE SEQUENCE [LARGE SCALE GENOMIC DNA]</scope>
    <source>
        <strain evidence="5 6">KCTC 52429</strain>
    </source>
</reference>
<gene>
    <name evidence="4" type="ORF">GCM10011572_18570</name>
    <name evidence="5" type="ORF">GM672_00735</name>
</gene>
<proteinExistence type="predicted"/>
<dbReference type="Proteomes" id="UP000430634">
    <property type="component" value="Unassembled WGS sequence"/>
</dbReference>
<reference evidence="7" key="2">
    <citation type="journal article" date="2019" name="Int. J. Syst. Evol. Microbiol.">
        <title>The Global Catalogue of Microorganisms (GCM) 10K type strain sequencing project: providing services to taxonomists for standard genome sequencing and annotation.</title>
        <authorList>
            <consortium name="The Broad Institute Genomics Platform"/>
            <consortium name="The Broad Institute Genome Sequencing Center for Infectious Disease"/>
            <person name="Wu L."/>
            <person name="Ma J."/>
        </authorList>
    </citation>
    <scope>NUCLEOTIDE SEQUENCE [LARGE SCALE GENOMIC DNA]</scope>
    <source>
        <strain evidence="7">CGMCC 1.15931</strain>
    </source>
</reference>
<dbReference type="InterPro" id="IPR017853">
    <property type="entry name" value="GH"/>
</dbReference>
<dbReference type="GO" id="GO:0016787">
    <property type="term" value="F:hydrolase activity"/>
    <property type="evidence" value="ECO:0007669"/>
    <property type="project" value="UniProtKB-KW"/>
</dbReference>
<keyword evidence="5" id="KW-0378">Hydrolase</keyword>
<reference evidence="4" key="1">
    <citation type="journal article" date="2014" name="Int. J. Syst. Evol. Microbiol.">
        <title>Complete genome of a new Firmicutes species belonging to the dominant human colonic microbiota ('Ruminococcus bicirculans') reveals two chromosomes and a selective capacity to utilize plant glucans.</title>
        <authorList>
            <consortium name="NISC Comparative Sequencing Program"/>
            <person name="Wegmann U."/>
            <person name="Louis P."/>
            <person name="Goesmann A."/>
            <person name="Henrissat B."/>
            <person name="Duncan S.H."/>
            <person name="Flint H.J."/>
        </authorList>
    </citation>
    <scope>NUCLEOTIDE SEQUENCE</scope>
    <source>
        <strain evidence="4">CGMCC 1.15931</strain>
    </source>
</reference>
<sequence length="543" mass="59847">MVLALNAKKRLTLAGGAAGVLAAILSACTTTPKAPGAGGTGPGRLPGHEPVHYTGEQPPPAPREFRAAWVSTVANIDWPSRSNLPPAKQQAEAIAILERARSLNLNAIVLQVRPSADAIYPSKLEPWSEYLTGRQGKEPQPAWDPLQFWVAQAHARGMELHAWFNPYRAGHTAARSPFSRDHISNTNPQAVKKYGKYLWMDPGEESASRHTLEVILDVVRRYDIDGVHIDDYFYPYPIEAPNATGAEAAALDLPSWQKPELEFPDQPSWQRYVQGGGTLDRAGWRRQNVDRLIEAIYTGIHREKSWVKFGISPFGIGRPDRRPPGIAGFSQYDKLYADAELWLQKGWLDYLAPQLYWPIKQAPQAFPVLLDYWLAQNTRARHIWPGMFTSKTADGSNKAFTPDEIVRQIDVTRMRPAGTGHVHFSMAPLMQNRAGLADRLKANSYQSAALIPASPWLGDEAPAAPTVALKRGTGGLTVSLGTPKNAVQYAIWARYGEEWRFTVAPAARGEVVLADDAGLPARTVVVTAVDRLGNESQRASARL</sequence>
<dbReference type="SUPFAM" id="SSF51445">
    <property type="entry name" value="(Trans)glycosidases"/>
    <property type="match status" value="1"/>
</dbReference>
<dbReference type="InterPro" id="IPR052177">
    <property type="entry name" value="Divisome_Glycosyl_Hydrolase"/>
</dbReference>
<evidence type="ECO:0000313" key="7">
    <source>
        <dbReference type="Proteomes" id="UP000622638"/>
    </source>
</evidence>
<evidence type="ECO:0000256" key="1">
    <source>
        <dbReference type="ARBA" id="ARBA00022729"/>
    </source>
</evidence>
<dbReference type="Proteomes" id="UP000622638">
    <property type="component" value="Unassembled WGS sequence"/>
</dbReference>
<dbReference type="RefSeq" id="WP_155468603.1">
    <property type="nucleotide sequence ID" value="NZ_BMKG01000006.1"/>
</dbReference>
<evidence type="ECO:0000313" key="5">
    <source>
        <dbReference type="EMBL" id="MTV51249.1"/>
    </source>
</evidence>
<feature type="domain" description="Glycosyl hydrolase-like 10" evidence="3">
    <location>
        <begin position="64"/>
        <end position="390"/>
    </location>
</feature>
<evidence type="ECO:0000313" key="4">
    <source>
        <dbReference type="EMBL" id="GGB96900.1"/>
    </source>
</evidence>
<dbReference type="EMBL" id="BMKG01000006">
    <property type="protein sequence ID" value="GGB96900.1"/>
    <property type="molecule type" value="Genomic_DNA"/>
</dbReference>
<evidence type="ECO:0000259" key="3">
    <source>
        <dbReference type="Pfam" id="PF02638"/>
    </source>
</evidence>
<name>A0A6I3SQQ1_9BURK</name>
<dbReference type="InterPro" id="IPR003790">
    <property type="entry name" value="GHL10"/>
</dbReference>
<feature type="signal peptide" evidence="2">
    <location>
        <begin position="1"/>
        <end position="22"/>
    </location>
</feature>
<dbReference type="PANTHER" id="PTHR43405:SF1">
    <property type="entry name" value="GLYCOSYL HYDROLASE DIGH"/>
    <property type="match status" value="1"/>
</dbReference>
<keyword evidence="7" id="KW-1185">Reference proteome</keyword>
<evidence type="ECO:0000313" key="6">
    <source>
        <dbReference type="Proteomes" id="UP000430634"/>
    </source>
</evidence>